<evidence type="ECO:0000313" key="3">
    <source>
        <dbReference type="Proteomes" id="UP001597244"/>
    </source>
</evidence>
<keyword evidence="3" id="KW-1185">Reference proteome</keyword>
<dbReference type="SUPFAM" id="SSF47413">
    <property type="entry name" value="lambda repressor-like DNA-binding domains"/>
    <property type="match status" value="1"/>
</dbReference>
<dbReference type="InterPro" id="IPR010982">
    <property type="entry name" value="Lambda_DNA-bd_dom_sf"/>
</dbReference>
<dbReference type="GO" id="GO:0003743">
    <property type="term" value="F:translation initiation factor activity"/>
    <property type="evidence" value="ECO:0007669"/>
    <property type="project" value="UniProtKB-KW"/>
</dbReference>
<dbReference type="SMART" id="SM00530">
    <property type="entry name" value="HTH_XRE"/>
    <property type="match status" value="1"/>
</dbReference>
<gene>
    <name evidence="2" type="ORF">ACFQ4L_02690</name>
</gene>
<keyword evidence="2" id="KW-0648">Protein biosynthesis</keyword>
<dbReference type="RefSeq" id="WP_125576404.1">
    <property type="nucleotide sequence ID" value="NZ_JBHTOF010000022.1"/>
</dbReference>
<dbReference type="EMBL" id="JBHTOF010000022">
    <property type="protein sequence ID" value="MFD1464998.1"/>
    <property type="molecule type" value="Genomic_DNA"/>
</dbReference>
<protein>
    <submittedName>
        <fullName evidence="2">Replication initiation factor domain-containing protein</fullName>
    </submittedName>
</protein>
<dbReference type="PROSITE" id="PS50943">
    <property type="entry name" value="HTH_CROC1"/>
    <property type="match status" value="1"/>
</dbReference>
<evidence type="ECO:0000259" key="1">
    <source>
        <dbReference type="PROSITE" id="PS50943"/>
    </source>
</evidence>
<proteinExistence type="predicted"/>
<comment type="caution">
    <text evidence="2">The sequence shown here is derived from an EMBL/GenBank/DDBJ whole genome shotgun (WGS) entry which is preliminary data.</text>
</comment>
<keyword evidence="2" id="KW-0396">Initiation factor</keyword>
<accession>A0ABW4DMF8</accession>
<dbReference type="Pfam" id="PF18106">
    <property type="entry name" value="Rol_Rep_N"/>
    <property type="match status" value="1"/>
</dbReference>
<dbReference type="Gene3D" id="1.10.260.40">
    <property type="entry name" value="lambda repressor-like DNA-binding domains"/>
    <property type="match status" value="1"/>
</dbReference>
<dbReference type="InterPro" id="IPR001387">
    <property type="entry name" value="Cro/C1-type_HTH"/>
</dbReference>
<dbReference type="InterPro" id="IPR040819">
    <property type="entry name" value="Rol_Rep_N"/>
</dbReference>
<reference evidence="3" key="1">
    <citation type="journal article" date="2019" name="Int. J. Syst. Evol. Microbiol.">
        <title>The Global Catalogue of Microorganisms (GCM) 10K type strain sequencing project: providing services to taxonomists for standard genome sequencing and annotation.</title>
        <authorList>
            <consortium name="The Broad Institute Genomics Platform"/>
            <consortium name="The Broad Institute Genome Sequencing Center for Infectious Disease"/>
            <person name="Wu L."/>
            <person name="Ma J."/>
        </authorList>
    </citation>
    <scope>NUCLEOTIDE SEQUENCE [LARGE SCALE GENOMIC DNA]</scope>
    <source>
        <strain evidence="3">CCM 8951</strain>
    </source>
</reference>
<organism evidence="2 3">
    <name type="scientific">Lapidilactobacillus mulanensis</name>
    <dbReference type="NCBI Taxonomy" id="2485999"/>
    <lineage>
        <taxon>Bacteria</taxon>
        <taxon>Bacillati</taxon>
        <taxon>Bacillota</taxon>
        <taxon>Bacilli</taxon>
        <taxon>Lactobacillales</taxon>
        <taxon>Lactobacillaceae</taxon>
        <taxon>Lapidilactobacillus</taxon>
    </lineage>
</organism>
<dbReference type="InterPro" id="IPR003491">
    <property type="entry name" value="REP-like_C"/>
</dbReference>
<sequence length="426" mass="49942">MGQKIEHQKRGDQQQKMELLTNISLGKALRDYRKRNKLTQGDLAFLLGIDQKSISNYEMDARYPEEEVLERIYGYMPWLVNNGNPLESIFDYVRVRFNNLDPKFVVTNILNLKLDFFQEDERYMLHYSSALTYGNIRVLYSPDKKSQGVLVEMTGSGCRQYEYLFATDGFTWTNFFAICLHFQGVFKRIDIAVNDYLPMLKIPDLIERLNRFYYTSKFRTINWHGGVHTPVTMERLGESSGSTIYFGAAKSNVRIVFYQKNFEQAEKYDVLPEDYPIKNRYEVRFSDDYAEDVAYQYLSEADTTNLVLGVISNYIMFREKPQDESLLRKDWEVLQDWLIFLNDVPDVHLTMKPKQFSVERTINALSHQYGSAIAMVKRLDRATGSNYIDNIVDKSEMSKRHEKMLKGYLAEHSELIEDPNWSMASD</sequence>
<dbReference type="CDD" id="cd00093">
    <property type="entry name" value="HTH_XRE"/>
    <property type="match status" value="1"/>
</dbReference>
<name>A0ABW4DMF8_9LACO</name>
<dbReference type="Pfam" id="PF02486">
    <property type="entry name" value="Rep_trans"/>
    <property type="match status" value="1"/>
</dbReference>
<dbReference type="Proteomes" id="UP001597244">
    <property type="component" value="Unassembled WGS sequence"/>
</dbReference>
<feature type="domain" description="HTH cro/C1-type" evidence="1">
    <location>
        <begin position="29"/>
        <end position="72"/>
    </location>
</feature>
<evidence type="ECO:0000313" key="2">
    <source>
        <dbReference type="EMBL" id="MFD1464998.1"/>
    </source>
</evidence>
<dbReference type="Pfam" id="PF12844">
    <property type="entry name" value="HTH_19"/>
    <property type="match status" value="1"/>
</dbReference>